<evidence type="ECO:0000256" key="11">
    <source>
        <dbReference type="ARBA" id="ARBA00023136"/>
    </source>
</evidence>
<feature type="region of interest" description="Disordered" evidence="12">
    <location>
        <begin position="927"/>
        <end position="948"/>
    </location>
</feature>
<gene>
    <name evidence="16" type="ORF">AYI69_g372</name>
</gene>
<dbReference type="PRINTS" id="PR00119">
    <property type="entry name" value="CATATPASE"/>
</dbReference>
<evidence type="ECO:0000256" key="4">
    <source>
        <dbReference type="ARBA" id="ARBA00022723"/>
    </source>
</evidence>
<dbReference type="GO" id="GO:0016887">
    <property type="term" value="F:ATP hydrolysis activity"/>
    <property type="evidence" value="ECO:0007669"/>
    <property type="project" value="InterPro"/>
</dbReference>
<dbReference type="PANTHER" id="PTHR45630:SF7">
    <property type="entry name" value="ENDOPLASMIC RETICULUM TRANSMEMBRANE HELIX TRANSLOCASE"/>
    <property type="match status" value="1"/>
</dbReference>
<dbReference type="SFLD" id="SFLDG00002">
    <property type="entry name" value="C1.7:_P-type_atpase_like"/>
    <property type="match status" value="1"/>
</dbReference>
<dbReference type="SFLD" id="SFLDF00027">
    <property type="entry name" value="p-type_atpase"/>
    <property type="match status" value="1"/>
</dbReference>
<keyword evidence="5" id="KW-0547">Nucleotide-binding</keyword>
<dbReference type="GO" id="GO:0005789">
    <property type="term" value="C:endoplasmic reticulum membrane"/>
    <property type="evidence" value="ECO:0007669"/>
    <property type="project" value="UniProtKB-SubCell"/>
</dbReference>
<evidence type="ECO:0000256" key="10">
    <source>
        <dbReference type="ARBA" id="ARBA00022989"/>
    </source>
</evidence>
<feature type="transmembrane region" description="Helical" evidence="13">
    <location>
        <begin position="1149"/>
        <end position="1168"/>
    </location>
</feature>
<feature type="compositionally biased region" description="Basic and acidic residues" evidence="12">
    <location>
        <begin position="1257"/>
        <end position="1271"/>
    </location>
</feature>
<dbReference type="InterPro" id="IPR057255">
    <property type="entry name" value="2TM_P5A-ATPase"/>
</dbReference>
<dbReference type="InterPro" id="IPR044492">
    <property type="entry name" value="P_typ_ATPase_HD_dom"/>
</dbReference>
<evidence type="ECO:0000256" key="13">
    <source>
        <dbReference type="SAM" id="Phobius"/>
    </source>
</evidence>
<dbReference type="SUPFAM" id="SSF81660">
    <property type="entry name" value="Metal cation-transporting ATPase, ATP-binding domain N"/>
    <property type="match status" value="1"/>
</dbReference>
<keyword evidence="17" id="KW-1185">Reference proteome</keyword>
<dbReference type="GO" id="GO:0015662">
    <property type="term" value="F:P-type ion transporter activity"/>
    <property type="evidence" value="ECO:0007669"/>
    <property type="project" value="TreeGrafter"/>
</dbReference>
<dbReference type="Proteomes" id="UP000187429">
    <property type="component" value="Unassembled WGS sequence"/>
</dbReference>
<evidence type="ECO:0000256" key="12">
    <source>
        <dbReference type="SAM" id="MobiDB-lite"/>
    </source>
</evidence>
<keyword evidence="3 13" id="KW-0812">Transmembrane</keyword>
<evidence type="ECO:0000256" key="5">
    <source>
        <dbReference type="ARBA" id="ARBA00022741"/>
    </source>
</evidence>
<keyword evidence="8" id="KW-0460">Magnesium</keyword>
<accession>A0A1R1YT65</accession>
<feature type="transmembrane region" description="Helical" evidence="13">
    <location>
        <begin position="1038"/>
        <end position="1056"/>
    </location>
</feature>
<dbReference type="Pfam" id="PF23143">
    <property type="entry name" value="2TM_P5A-ATPase"/>
    <property type="match status" value="1"/>
</dbReference>
<dbReference type="InterPro" id="IPR059000">
    <property type="entry name" value="ATPase_P-type_domA"/>
</dbReference>
<evidence type="ECO:0000256" key="2">
    <source>
        <dbReference type="ARBA" id="ARBA00006000"/>
    </source>
</evidence>
<feature type="transmembrane region" description="Helical" evidence="13">
    <location>
        <begin position="199"/>
        <end position="219"/>
    </location>
</feature>
<evidence type="ECO:0000256" key="9">
    <source>
        <dbReference type="ARBA" id="ARBA00022967"/>
    </source>
</evidence>
<dbReference type="Gene3D" id="3.40.1110.10">
    <property type="entry name" value="Calcium-transporting ATPase, cytoplasmic domain N"/>
    <property type="match status" value="1"/>
</dbReference>
<dbReference type="GO" id="GO:0006874">
    <property type="term" value="P:intracellular calcium ion homeostasis"/>
    <property type="evidence" value="ECO:0007669"/>
    <property type="project" value="TreeGrafter"/>
</dbReference>
<organism evidence="16 17">
    <name type="scientific">Smittium culicis</name>
    <dbReference type="NCBI Taxonomy" id="133412"/>
    <lineage>
        <taxon>Eukaryota</taxon>
        <taxon>Fungi</taxon>
        <taxon>Fungi incertae sedis</taxon>
        <taxon>Zoopagomycota</taxon>
        <taxon>Kickxellomycotina</taxon>
        <taxon>Harpellomycetes</taxon>
        <taxon>Harpellales</taxon>
        <taxon>Legeriomycetaceae</taxon>
        <taxon>Smittium</taxon>
    </lineage>
</organism>
<feature type="transmembrane region" description="Helical" evidence="13">
    <location>
        <begin position="406"/>
        <end position="425"/>
    </location>
</feature>
<dbReference type="InterPro" id="IPR047820">
    <property type="entry name" value="P5A-type_ATPase"/>
</dbReference>
<dbReference type="InterPro" id="IPR008250">
    <property type="entry name" value="ATPase_P-typ_transduc_dom_A_sf"/>
</dbReference>
<protein>
    <submittedName>
        <fullName evidence="16">Manganese-transporting ATPase 1</fullName>
    </submittedName>
</protein>
<evidence type="ECO:0000256" key="8">
    <source>
        <dbReference type="ARBA" id="ARBA00022842"/>
    </source>
</evidence>
<keyword evidence="9" id="KW-1278">Translocase</keyword>
<feature type="transmembrane region" description="Helical" evidence="13">
    <location>
        <begin position="1114"/>
        <end position="1137"/>
    </location>
</feature>
<feature type="region of interest" description="Disordered" evidence="12">
    <location>
        <begin position="1246"/>
        <end position="1294"/>
    </location>
</feature>
<keyword evidence="4" id="KW-0479">Metal-binding</keyword>
<dbReference type="GO" id="GO:0005524">
    <property type="term" value="F:ATP binding"/>
    <property type="evidence" value="ECO:0007669"/>
    <property type="project" value="UniProtKB-KW"/>
</dbReference>
<dbReference type="InterPro" id="IPR023298">
    <property type="entry name" value="ATPase_P-typ_TM_dom_sf"/>
</dbReference>
<dbReference type="CDD" id="cd07543">
    <property type="entry name" value="P-type_ATPase_cation"/>
    <property type="match status" value="1"/>
</dbReference>
<name>A0A1R1YT65_9FUNG</name>
<dbReference type="InterPro" id="IPR023214">
    <property type="entry name" value="HAD_sf"/>
</dbReference>
<dbReference type="PROSITE" id="PS00154">
    <property type="entry name" value="ATPASE_E1_E2"/>
    <property type="match status" value="1"/>
</dbReference>
<evidence type="ECO:0000313" key="16">
    <source>
        <dbReference type="EMBL" id="OMJ30083.1"/>
    </source>
</evidence>
<dbReference type="Gene3D" id="2.70.150.10">
    <property type="entry name" value="Calcium-transporting ATPase, cytoplasmic transduction domain A"/>
    <property type="match status" value="1"/>
</dbReference>
<dbReference type="NCBIfam" id="TIGR01657">
    <property type="entry name" value="P-ATPase-V"/>
    <property type="match status" value="1"/>
</dbReference>
<dbReference type="InterPro" id="IPR023299">
    <property type="entry name" value="ATPase_P-typ_cyto_dom_N"/>
</dbReference>
<feature type="transmembrane region" description="Helical" evidence="13">
    <location>
        <begin position="1068"/>
        <end position="1093"/>
    </location>
</feature>
<proteinExistence type="inferred from homology"/>
<dbReference type="PANTHER" id="PTHR45630">
    <property type="entry name" value="CATION-TRANSPORTING ATPASE-RELATED"/>
    <property type="match status" value="1"/>
</dbReference>
<keyword evidence="7" id="KW-0067">ATP-binding</keyword>
<dbReference type="EMBL" id="LSSM01000085">
    <property type="protein sequence ID" value="OMJ30083.1"/>
    <property type="molecule type" value="Genomic_DNA"/>
</dbReference>
<feature type="domain" description="P-type ATPase A" evidence="14">
    <location>
        <begin position="258"/>
        <end position="354"/>
    </location>
</feature>
<sequence>MTKRDEPLVLSKIIKDAVIYKKLPPIQRHYNWPFLFVYPIWLYIYFAQYNVFLGSYEWTFVSLVFTIGSQILLMLVCQWDVNVKALFTCIPVNSVYDAEVIKIIAADHQGKSEIVKILFTENLDKKQKPVAFFYFQALKFIWSNENSQFNTIGYPCDLPNPVSHYQNSKGLLTENDIDKAKFDFGTNLFSIPIPTFVELFKEHAVAPFFVFQILCVGLWCLDEYWYYPIFTLFMLVVFESTLVFQRVKTLNEFRSLSLSPFDVHVYRKNAWTSVSTVDLLPGDLVSITRSEGDNGVPCDVVILDGNCIVNEAMLSGESTPQLKESLSLRDGDDTFDIEVADKNSMLFGGTKVLQIDTSKLNSAIKTPDNGCLCLVLRTGFGTSQGGLVRTMVFSTQQVSANNTESYIFILFLLMFAILASGYVWIEGRKNEKRSTTKILLDCILIITSVVPPELPMELSLAVNSSLVALSKFAIFCTEPFRIPYAGKVDICCFDKTGTLTAEELVVDGVAGVINSDGSWDSSAPKELQNVSSLSVDSILTLASSHALVLLDDGTIVGDPMEKAQLASTNFEFQKNGKISLSKNDNTSKLSWANGLNISTKRRFPFSSVLKRSSSLVDVNWGFEVKNKKYLVGVKGAPEALKGMFKEIPNWYDETYKNFSRRGGRVLALGSKWIQTNKTLSDSKINEFTRDEIESELVFQGFLVFSCPLKKDSVAAIKMLNESQHRCIMITGDNALTAVHVAKQVEIVIKNALIFDVNNNGNVVCSSVDEKFTFTLQNDHFNNSEEVKRISRVISGWDLCTTGQALDMFAGSKLWKDFLLHNIWVYARVSPSQKEYVLTEMKEYGYFTLMCGDGTNDVGALKQSHIGVALLNGTEEDLKKIAERNRIERIKSIYDSQVKISQRFNQPIPPPPKELQVHMRNLQIKDSTKPETAVQPARPRPNNPASASQDKVNEFLMSMESMEDDVPKIKFGDASVAAPFTSKLGTIKSVTSIIRQGRCTLVATIQMYKILALNSLISAYSMSVLYLEGIKFGDYQATIMGILMSVCFMCISKASPIEKLSRERPQSNILNMYVLLTVLCQFAVHIGALVFLTLQVRKYEPSGEVDIGGEFKPSLLNTAMYLISLSQQISTFAINYQGHPFRESLRENVYLYRGLMGVGIIVALCATEYSADLNAFMKLVEMPSAFRDSLCLTIIADFYLSYLAEKLIHKLFSQTDPKPISFHPLSEFTESGKTVIDNETVVKPSSEIPRTIENNSLDTKEHGVSTGREKSNIRQRNIKTGEKPTESSAIIDEVD</sequence>
<feature type="domain" description="P5A-ATPase transmembrane helical hairpin" evidence="15">
    <location>
        <begin position="24"/>
        <end position="92"/>
    </location>
</feature>
<evidence type="ECO:0000259" key="14">
    <source>
        <dbReference type="Pfam" id="PF00122"/>
    </source>
</evidence>
<dbReference type="InterPro" id="IPR006544">
    <property type="entry name" value="P-type_TPase_V"/>
</dbReference>
<dbReference type="GO" id="GO:0019829">
    <property type="term" value="F:ATPase-coupled monoatomic cation transmembrane transporter activity"/>
    <property type="evidence" value="ECO:0007669"/>
    <property type="project" value="TreeGrafter"/>
</dbReference>
<comment type="subcellular location">
    <subcellularLocation>
        <location evidence="1">Endoplasmic reticulum membrane</location>
        <topology evidence="1">Multi-pass membrane protein</topology>
    </subcellularLocation>
</comment>
<dbReference type="Pfam" id="PF00122">
    <property type="entry name" value="E1-E2_ATPase"/>
    <property type="match status" value="1"/>
</dbReference>
<dbReference type="NCBIfam" id="TIGR01494">
    <property type="entry name" value="ATPase_P-type"/>
    <property type="match status" value="1"/>
</dbReference>
<dbReference type="InterPro" id="IPR001757">
    <property type="entry name" value="P_typ_ATPase"/>
</dbReference>
<dbReference type="SUPFAM" id="SSF81653">
    <property type="entry name" value="Calcium ATPase, transduction domain A"/>
    <property type="match status" value="1"/>
</dbReference>
<keyword evidence="11 13" id="KW-0472">Membrane</keyword>
<feature type="transmembrane region" description="Helical" evidence="13">
    <location>
        <begin position="58"/>
        <end position="77"/>
    </location>
</feature>
<dbReference type="InterPro" id="IPR018303">
    <property type="entry name" value="ATPase_P-typ_P_site"/>
</dbReference>
<dbReference type="SUPFAM" id="SSF56784">
    <property type="entry name" value="HAD-like"/>
    <property type="match status" value="1"/>
</dbReference>
<dbReference type="SUPFAM" id="SSF81665">
    <property type="entry name" value="Calcium ATPase, transmembrane domain M"/>
    <property type="match status" value="1"/>
</dbReference>
<dbReference type="GO" id="GO:0046872">
    <property type="term" value="F:metal ion binding"/>
    <property type="evidence" value="ECO:0007669"/>
    <property type="project" value="UniProtKB-KW"/>
</dbReference>
<dbReference type="Gene3D" id="3.40.50.1000">
    <property type="entry name" value="HAD superfamily/HAD-like"/>
    <property type="match status" value="1"/>
</dbReference>
<reference evidence="17" key="1">
    <citation type="submission" date="2017-01" db="EMBL/GenBank/DDBJ databases">
        <authorList>
            <person name="Wang Y."/>
            <person name="White M."/>
            <person name="Kvist S."/>
            <person name="Moncalvo J.-M."/>
        </authorList>
    </citation>
    <scope>NUCLEOTIDE SEQUENCE [LARGE SCALE GENOMIC DNA]</scope>
    <source>
        <strain evidence="17">ID-206-W2</strain>
    </source>
</reference>
<evidence type="ECO:0000256" key="1">
    <source>
        <dbReference type="ARBA" id="ARBA00004477"/>
    </source>
</evidence>
<evidence type="ECO:0000256" key="3">
    <source>
        <dbReference type="ARBA" id="ARBA00022692"/>
    </source>
</evidence>
<evidence type="ECO:0000259" key="15">
    <source>
        <dbReference type="Pfam" id="PF23143"/>
    </source>
</evidence>
<comment type="caution">
    <text evidence="16">The sequence shown here is derived from an EMBL/GenBank/DDBJ whole genome shotgun (WGS) entry which is preliminary data.</text>
</comment>
<dbReference type="OrthoDB" id="48943at2759"/>
<dbReference type="InterPro" id="IPR036412">
    <property type="entry name" value="HAD-like_sf"/>
</dbReference>
<keyword evidence="10 13" id="KW-1133">Transmembrane helix</keyword>
<evidence type="ECO:0000313" key="17">
    <source>
        <dbReference type="Proteomes" id="UP000187429"/>
    </source>
</evidence>
<comment type="similarity">
    <text evidence="2">Belongs to the cation transport ATPase (P-type) (TC 3.A.3) family. Type V subfamily.</text>
</comment>
<feature type="transmembrane region" description="Helical" evidence="13">
    <location>
        <begin position="225"/>
        <end position="244"/>
    </location>
</feature>
<feature type="transmembrane region" description="Helical" evidence="13">
    <location>
        <begin position="30"/>
        <end position="46"/>
    </location>
</feature>
<evidence type="ECO:0000256" key="7">
    <source>
        <dbReference type="ARBA" id="ARBA00022840"/>
    </source>
</evidence>
<evidence type="ECO:0000256" key="6">
    <source>
        <dbReference type="ARBA" id="ARBA00022824"/>
    </source>
</evidence>
<keyword evidence="6" id="KW-0256">Endoplasmic reticulum</keyword>
<dbReference type="SFLD" id="SFLDS00003">
    <property type="entry name" value="Haloacid_Dehalogenase"/>
    <property type="match status" value="1"/>
</dbReference>